<dbReference type="STRING" id="661478.OP10G_2910"/>
<dbReference type="Proteomes" id="UP000027982">
    <property type="component" value="Chromosome"/>
</dbReference>
<gene>
    <name evidence="2" type="ORF">OP10G_2910</name>
</gene>
<feature type="compositionally biased region" description="Acidic residues" evidence="1">
    <location>
        <begin position="63"/>
        <end position="74"/>
    </location>
</feature>
<dbReference type="KEGG" id="fgi:OP10G_2910"/>
<feature type="region of interest" description="Disordered" evidence="1">
    <location>
        <begin position="54"/>
        <end position="93"/>
    </location>
</feature>
<keyword evidence="3" id="KW-1185">Reference proteome</keyword>
<protein>
    <submittedName>
        <fullName evidence="2">Uncharacterized protein</fullName>
    </submittedName>
</protein>
<dbReference type="HOGENOM" id="CLU_2395380_0_0_0"/>
<dbReference type="AlphaFoldDB" id="A0A068NRU5"/>
<reference evidence="2 3" key="1">
    <citation type="journal article" date="2014" name="PLoS ONE">
        <title>The first complete genome sequence of the class fimbriimonadia in the phylum armatimonadetes.</title>
        <authorList>
            <person name="Hu Z.Y."/>
            <person name="Wang Y.Z."/>
            <person name="Im W.T."/>
            <person name="Wang S.Y."/>
            <person name="Zhao G.P."/>
            <person name="Zheng H.J."/>
            <person name="Quan Z.X."/>
        </authorList>
    </citation>
    <scope>NUCLEOTIDE SEQUENCE [LARGE SCALE GENOMIC DNA]</scope>
    <source>
        <strain evidence="2">Gsoil 348</strain>
    </source>
</reference>
<dbReference type="EMBL" id="CP007139">
    <property type="protein sequence ID" value="AIE86278.1"/>
    <property type="molecule type" value="Genomic_DNA"/>
</dbReference>
<evidence type="ECO:0000313" key="2">
    <source>
        <dbReference type="EMBL" id="AIE86278.1"/>
    </source>
</evidence>
<dbReference type="RefSeq" id="WP_038473151.1">
    <property type="nucleotide sequence ID" value="NZ_CP007139.1"/>
</dbReference>
<name>A0A068NRU5_FIMGI</name>
<evidence type="ECO:0000313" key="3">
    <source>
        <dbReference type="Proteomes" id="UP000027982"/>
    </source>
</evidence>
<feature type="compositionally biased region" description="Polar residues" evidence="1">
    <location>
        <begin position="77"/>
        <end position="87"/>
    </location>
</feature>
<proteinExistence type="predicted"/>
<organism evidence="2 3">
    <name type="scientific">Fimbriimonas ginsengisoli Gsoil 348</name>
    <dbReference type="NCBI Taxonomy" id="661478"/>
    <lineage>
        <taxon>Bacteria</taxon>
        <taxon>Bacillati</taxon>
        <taxon>Armatimonadota</taxon>
        <taxon>Fimbriimonadia</taxon>
        <taxon>Fimbriimonadales</taxon>
        <taxon>Fimbriimonadaceae</taxon>
        <taxon>Fimbriimonas</taxon>
    </lineage>
</organism>
<evidence type="ECO:0000256" key="1">
    <source>
        <dbReference type="SAM" id="MobiDB-lite"/>
    </source>
</evidence>
<accession>A0A068NRU5</accession>
<sequence length="93" mass="10052">MSFDIPRSIEPQIEQYAKAEKIGTTEAVVRLIKAGLLSLPASSVANAAAEANHIPGLTGTPMSDEEAGVMDEVVESAMQSRNRQLNLENWREA</sequence>